<feature type="non-terminal residue" evidence="4">
    <location>
        <position position="1"/>
    </location>
</feature>
<organism evidence="4 5">
    <name type="scientific">Limnofasciculus baicalensis BBK-W-15</name>
    <dbReference type="NCBI Taxonomy" id="2699891"/>
    <lineage>
        <taxon>Bacteria</taxon>
        <taxon>Bacillati</taxon>
        <taxon>Cyanobacteriota</taxon>
        <taxon>Cyanophyceae</taxon>
        <taxon>Coleofasciculales</taxon>
        <taxon>Coleofasciculaceae</taxon>
        <taxon>Limnofasciculus</taxon>
        <taxon>Limnofasciculus baicalensis</taxon>
    </lineage>
</organism>
<dbReference type="EMBL" id="JAMZMM010000626">
    <property type="protein sequence ID" value="MCP2732501.1"/>
    <property type="molecule type" value="Genomic_DNA"/>
</dbReference>
<dbReference type="Pfam" id="PF12770">
    <property type="entry name" value="CHAT"/>
    <property type="match status" value="1"/>
</dbReference>
<evidence type="ECO:0000256" key="1">
    <source>
        <dbReference type="SAM" id="Coils"/>
    </source>
</evidence>
<dbReference type="AlphaFoldDB" id="A0AAE3GZ77"/>
<feature type="compositionally biased region" description="Polar residues" evidence="2">
    <location>
        <begin position="533"/>
        <end position="568"/>
    </location>
</feature>
<feature type="domain" description="CHAT" evidence="3">
    <location>
        <begin position="298"/>
        <end position="638"/>
    </location>
</feature>
<proteinExistence type="predicted"/>
<feature type="region of interest" description="Disordered" evidence="2">
    <location>
        <begin position="227"/>
        <end position="246"/>
    </location>
</feature>
<dbReference type="SUPFAM" id="SSF48452">
    <property type="entry name" value="TPR-like"/>
    <property type="match status" value="1"/>
</dbReference>
<accession>A0AAE3GZ77</accession>
<protein>
    <submittedName>
        <fullName evidence="4">CHAT domain-containing protein</fullName>
    </submittedName>
</protein>
<sequence length="639" mass="72287">ADNIETAIACYQNSLEIRTPAAFPVNHIETSFNLGLAYQEDKRFLEAEKILASAIKTVESLREEILSGDETKQKLAEEYHENYRLMVEISVALGKIPQALTYAERSKTRNLVENILIRDSSNFFPAPVVTQLEELRDKIASGQKLIQTSKKENPQELAANLQQWRQQRNELQDRYLPIGGSFDLQEFQKSLDKNTAILEWYITSDRILTFIITPNRPLPNPLLLGEGTGNLDNSKPPSPLRGGEGGEVSLWQSTPEDLDNLQNWANEYLYIYSENTEEWKNTLTSRLDELAKILHIDDILQREEVKSCQRLILIPHKYLHHFPIHSLPVGMGEEKVNDKYLGDIFPQGVSYAPSCQLLQQLQQRQRPDFKHFFAIQTPTEDLYETDLGIIPAIKREFTTATILKHDNATKANLLNHPQLKTANNLFFFCHGYFNSDSPLDSGLELADDKLTVADIITHLKLENCRLVTLSACESGLPEFANSDEYLSLPYSFLLAGSTNVIATQWRVRSDATALLMLKFYQEFTQVRSKRFSADSTEVPTTNPTDGTEVPTTNPNTDGTEVPTTNPNQDNITVALTSAVSWLRTTTVTDFITWVNQSPLSEAVKIDLRNKFNEIAAENGNDSQPFNEPYFWAGFCSVGK</sequence>
<dbReference type="Proteomes" id="UP001204953">
    <property type="component" value="Unassembled WGS sequence"/>
</dbReference>
<evidence type="ECO:0000313" key="4">
    <source>
        <dbReference type="EMBL" id="MCP2732501.1"/>
    </source>
</evidence>
<dbReference type="Gene3D" id="1.25.40.10">
    <property type="entry name" value="Tetratricopeptide repeat domain"/>
    <property type="match status" value="1"/>
</dbReference>
<feature type="coiled-coil region" evidence="1">
    <location>
        <begin position="44"/>
        <end position="78"/>
    </location>
</feature>
<evidence type="ECO:0000256" key="2">
    <source>
        <dbReference type="SAM" id="MobiDB-lite"/>
    </source>
</evidence>
<dbReference type="PANTHER" id="PTHR10098:SF108">
    <property type="entry name" value="TETRATRICOPEPTIDE REPEAT PROTEIN 28"/>
    <property type="match status" value="1"/>
</dbReference>
<feature type="region of interest" description="Disordered" evidence="2">
    <location>
        <begin position="531"/>
        <end position="568"/>
    </location>
</feature>
<reference evidence="4" key="1">
    <citation type="submission" date="2022-06" db="EMBL/GenBank/DDBJ databases">
        <title>New cyanobacteria of genus Symplocastrum in benthos of Lake Baikal.</title>
        <authorList>
            <person name="Sorokovikova E."/>
            <person name="Tikhonova I."/>
            <person name="Krasnopeev A."/>
            <person name="Evseev P."/>
            <person name="Gladkikh A."/>
            <person name="Belykh O."/>
        </authorList>
    </citation>
    <scope>NUCLEOTIDE SEQUENCE</scope>
    <source>
        <strain evidence="4">BBK-W-15</strain>
    </source>
</reference>
<evidence type="ECO:0000259" key="3">
    <source>
        <dbReference type="Pfam" id="PF12770"/>
    </source>
</evidence>
<gene>
    <name evidence="4" type="ORF">NJ959_29140</name>
</gene>
<name>A0AAE3GZ77_9CYAN</name>
<comment type="caution">
    <text evidence="4">The sequence shown here is derived from an EMBL/GenBank/DDBJ whole genome shotgun (WGS) entry which is preliminary data.</text>
</comment>
<dbReference type="InterPro" id="IPR011990">
    <property type="entry name" value="TPR-like_helical_dom_sf"/>
</dbReference>
<evidence type="ECO:0000313" key="5">
    <source>
        <dbReference type="Proteomes" id="UP001204953"/>
    </source>
</evidence>
<dbReference type="PANTHER" id="PTHR10098">
    <property type="entry name" value="RAPSYN-RELATED"/>
    <property type="match status" value="1"/>
</dbReference>
<dbReference type="InterPro" id="IPR024983">
    <property type="entry name" value="CHAT_dom"/>
</dbReference>
<dbReference type="RefSeq" id="WP_254015211.1">
    <property type="nucleotide sequence ID" value="NZ_JAMZMM010000626.1"/>
</dbReference>
<keyword evidence="1" id="KW-0175">Coiled coil</keyword>
<keyword evidence="5" id="KW-1185">Reference proteome</keyword>